<accession>R4KET7</accession>
<organism evidence="1 2">
    <name type="scientific">Clostridium pasteurianum BC1</name>
    <dbReference type="NCBI Taxonomy" id="86416"/>
    <lineage>
        <taxon>Bacteria</taxon>
        <taxon>Bacillati</taxon>
        <taxon>Bacillota</taxon>
        <taxon>Clostridia</taxon>
        <taxon>Eubacteriales</taxon>
        <taxon>Clostridiaceae</taxon>
        <taxon>Clostridium</taxon>
    </lineage>
</organism>
<evidence type="ECO:0000313" key="1">
    <source>
        <dbReference type="EMBL" id="AGK98125.1"/>
    </source>
</evidence>
<dbReference type="RefSeq" id="WP_015616410.1">
    <property type="nucleotide sequence ID" value="NC_021182.1"/>
</dbReference>
<keyword evidence="2" id="KW-1185">Reference proteome</keyword>
<proteinExistence type="predicted"/>
<protein>
    <submittedName>
        <fullName evidence="1">Uncharacterized protein</fullName>
    </submittedName>
</protein>
<name>R4KET7_CLOPA</name>
<dbReference type="OrthoDB" id="9882692at2"/>
<evidence type="ECO:0000313" key="2">
    <source>
        <dbReference type="Proteomes" id="UP000013523"/>
    </source>
</evidence>
<dbReference type="PATRIC" id="fig|86416.3.peg.3320"/>
<dbReference type="HOGENOM" id="CLU_2933196_0_0_9"/>
<dbReference type="Proteomes" id="UP000013523">
    <property type="component" value="Chromosome"/>
</dbReference>
<dbReference type="AlphaFoldDB" id="R4KET7"/>
<sequence>MDKTTKLEINEHYGDSVEALEDNGYEEVEDGVFSKKGKNYKVVNVESFNTWIYNITLEEV</sequence>
<dbReference type="KEGG" id="cpas:Clopa_3328"/>
<gene>
    <name evidence="1" type="ORF">Clopa_3328</name>
</gene>
<dbReference type="eggNOG" id="ENOG50328QV">
    <property type="taxonomic scope" value="Bacteria"/>
</dbReference>
<dbReference type="EMBL" id="CP003261">
    <property type="protein sequence ID" value="AGK98125.1"/>
    <property type="molecule type" value="Genomic_DNA"/>
</dbReference>
<reference evidence="1 2" key="1">
    <citation type="submission" date="2012-01" db="EMBL/GenBank/DDBJ databases">
        <title>Complete sequence of chromosome of Clostridium pasteurianum BC1.</title>
        <authorList>
            <consortium name="US DOE Joint Genome Institute"/>
            <person name="Lucas S."/>
            <person name="Han J."/>
            <person name="Lapidus A."/>
            <person name="Cheng J.-F."/>
            <person name="Goodwin L."/>
            <person name="Pitluck S."/>
            <person name="Peters L."/>
            <person name="Mikhailova N."/>
            <person name="Teshima H."/>
            <person name="Detter J.C."/>
            <person name="Han C."/>
            <person name="Tapia R."/>
            <person name="Land M."/>
            <person name="Hauser L."/>
            <person name="Kyrpides N."/>
            <person name="Ivanova N."/>
            <person name="Pagani I."/>
            <person name="Dunn J."/>
            <person name="Taghavi S."/>
            <person name="Francis A."/>
            <person name="van der Lelie D."/>
            <person name="Woyke T."/>
        </authorList>
    </citation>
    <scope>NUCLEOTIDE SEQUENCE [LARGE SCALE GENOMIC DNA]</scope>
    <source>
        <strain evidence="1 2">BC1</strain>
    </source>
</reference>